<dbReference type="InterPro" id="IPR009057">
    <property type="entry name" value="Homeodomain-like_sf"/>
</dbReference>
<dbReference type="PROSITE" id="PS01124">
    <property type="entry name" value="HTH_ARAC_FAMILY_2"/>
    <property type="match status" value="1"/>
</dbReference>
<dbReference type="AlphaFoldDB" id="A0A4V6JH72"/>
<organism evidence="6 7">
    <name type="scientific">Leclercia adecarboxylata</name>
    <dbReference type="NCBI Taxonomy" id="83655"/>
    <lineage>
        <taxon>Bacteria</taxon>
        <taxon>Pseudomonadati</taxon>
        <taxon>Pseudomonadota</taxon>
        <taxon>Gammaproteobacteria</taxon>
        <taxon>Enterobacterales</taxon>
        <taxon>Enterobacteriaceae</taxon>
        <taxon>Leclercia</taxon>
    </lineage>
</organism>
<dbReference type="Gene3D" id="1.10.10.60">
    <property type="entry name" value="Homeodomain-like"/>
    <property type="match status" value="1"/>
</dbReference>
<gene>
    <name evidence="6" type="ORF">NCTC13032_00629</name>
</gene>
<name>A0A4V6JH72_9ENTR</name>
<evidence type="ECO:0000313" key="7">
    <source>
        <dbReference type="Proteomes" id="UP000310719"/>
    </source>
</evidence>
<feature type="domain" description="HTH araC/xylS-type" evidence="5">
    <location>
        <begin position="173"/>
        <end position="215"/>
    </location>
</feature>
<proteinExistence type="predicted"/>
<keyword evidence="2" id="KW-0238">DNA-binding</keyword>
<dbReference type="GO" id="GO:0043565">
    <property type="term" value="F:sequence-specific DNA binding"/>
    <property type="evidence" value="ECO:0007669"/>
    <property type="project" value="InterPro"/>
</dbReference>
<dbReference type="SUPFAM" id="SSF46689">
    <property type="entry name" value="Homeodomain-like"/>
    <property type="match status" value="1"/>
</dbReference>
<dbReference type="PANTHER" id="PTHR46796">
    <property type="entry name" value="HTH-TYPE TRANSCRIPTIONAL ACTIVATOR RHAS-RELATED"/>
    <property type="match status" value="1"/>
</dbReference>
<dbReference type="Pfam" id="PF02311">
    <property type="entry name" value="AraC_binding"/>
    <property type="match status" value="1"/>
</dbReference>
<evidence type="ECO:0000259" key="5">
    <source>
        <dbReference type="PROSITE" id="PS01124"/>
    </source>
</evidence>
<dbReference type="InterPro" id="IPR003313">
    <property type="entry name" value="AraC-bd"/>
</dbReference>
<dbReference type="GO" id="GO:0003700">
    <property type="term" value="F:DNA-binding transcription factor activity"/>
    <property type="evidence" value="ECO:0007669"/>
    <property type="project" value="InterPro"/>
</dbReference>
<evidence type="ECO:0000256" key="1">
    <source>
        <dbReference type="ARBA" id="ARBA00023015"/>
    </source>
</evidence>
<dbReference type="EMBL" id="LR590464">
    <property type="protein sequence ID" value="VTP62983.1"/>
    <property type="molecule type" value="Genomic_DNA"/>
</dbReference>
<keyword evidence="3" id="KW-0804">Transcription</keyword>
<keyword evidence="1" id="KW-0805">Transcription regulation</keyword>
<dbReference type="PANTHER" id="PTHR46796:SF2">
    <property type="entry name" value="TRANSCRIPTIONAL REGULATORY PROTEIN"/>
    <property type="match status" value="1"/>
</dbReference>
<evidence type="ECO:0000256" key="4">
    <source>
        <dbReference type="SAM" id="MobiDB-lite"/>
    </source>
</evidence>
<dbReference type="InterPro" id="IPR050204">
    <property type="entry name" value="AraC_XylS_family_regulators"/>
</dbReference>
<dbReference type="Proteomes" id="UP000310719">
    <property type="component" value="Chromosome"/>
</dbReference>
<protein>
    <submittedName>
        <fullName evidence="6">DNA gyrase inhibitor</fullName>
    </submittedName>
</protein>
<dbReference type="InterPro" id="IPR037923">
    <property type="entry name" value="HTH-like"/>
</dbReference>
<dbReference type="Pfam" id="PF00165">
    <property type="entry name" value="HTH_AraC"/>
    <property type="match status" value="1"/>
</dbReference>
<evidence type="ECO:0000256" key="2">
    <source>
        <dbReference type="ARBA" id="ARBA00023125"/>
    </source>
</evidence>
<dbReference type="InterPro" id="IPR018060">
    <property type="entry name" value="HTH_AraC"/>
</dbReference>
<evidence type="ECO:0000313" key="6">
    <source>
        <dbReference type="EMBL" id="VTP62983.1"/>
    </source>
</evidence>
<dbReference type="SUPFAM" id="SSF51215">
    <property type="entry name" value="Regulatory protein AraC"/>
    <property type="match status" value="1"/>
</dbReference>
<feature type="region of interest" description="Disordered" evidence="4">
    <location>
        <begin position="215"/>
        <end position="255"/>
    </location>
</feature>
<reference evidence="6 7" key="1">
    <citation type="submission" date="2019-05" db="EMBL/GenBank/DDBJ databases">
        <authorList>
            <consortium name="Pathogen Informatics"/>
        </authorList>
    </citation>
    <scope>NUCLEOTIDE SEQUENCE [LARGE SCALE GENOMIC DNA]</scope>
    <source>
        <strain evidence="6 7">NCTC13032</strain>
    </source>
</reference>
<dbReference type="STRING" id="83655.APT61_20160"/>
<evidence type="ECO:0000256" key="3">
    <source>
        <dbReference type="ARBA" id="ARBA00023163"/>
    </source>
</evidence>
<sequence>MQGVPEQFFDERDSARFRHLAQLPGVELYHAHISRYAFEPHTHEAFGIGAIEAGAERFRYRGTQYVAPVHSVVTMNPDELHTGEAETADGWRYRMIYLEPDLLEEVTGIRHWWFSDVTRHDPRRSQQICQLIYGLWHTDDPLAQKGLLLDLIDTFTPLARHAPVLHEGAHRFERVRDYLHDNYMHSLTLDELAQVVSLSPYHFQRQFKAHFHVTPPSDADGDPPVARQRLPHPGAAGGRGGCRDGPDRSVAPDPGVYPAVWHHPRALPEAGREALMRNLIQYAPLLPFYTASRFSENGYKNG</sequence>
<accession>A0A4V6JH72</accession>